<dbReference type="EMBL" id="CP098251">
    <property type="protein sequence ID" value="WAV91609.1"/>
    <property type="molecule type" value="Genomic_DNA"/>
</dbReference>
<organism evidence="1">
    <name type="scientific">Oxalobacter aliiformigenes</name>
    <dbReference type="NCBI Taxonomy" id="2946593"/>
    <lineage>
        <taxon>Bacteria</taxon>
        <taxon>Pseudomonadati</taxon>
        <taxon>Pseudomonadota</taxon>
        <taxon>Betaproteobacteria</taxon>
        <taxon>Burkholderiales</taxon>
        <taxon>Oxalobacteraceae</taxon>
        <taxon>Oxalobacter</taxon>
    </lineage>
</organism>
<protein>
    <submittedName>
        <fullName evidence="1">Uncharacterized protein</fullName>
    </submittedName>
</protein>
<reference evidence="1" key="1">
    <citation type="journal article" date="2022" name="Front. Microbiol.">
        <title>New perspectives on an old grouping: The genomic and phenotypic variability of Oxalobacter formigenes and the implications for calcium oxalate stone prevention.</title>
        <authorList>
            <person name="Chmiel J.A."/>
            <person name="Carr C."/>
            <person name="Stuivenberg G.A."/>
            <person name="Venema R."/>
            <person name="Chanyi R.M."/>
            <person name="Al K.F."/>
            <person name="Giguere D."/>
            <person name="Say H."/>
            <person name="Akouris P.P."/>
            <person name="Dominguez Romero S.A."/>
            <person name="Kwong A."/>
            <person name="Tai V."/>
            <person name="Koval S.F."/>
            <person name="Razvi H."/>
            <person name="Bjazevic J."/>
            <person name="Burton J.P."/>
        </authorList>
    </citation>
    <scope>NUCLEOTIDE SEQUENCE</scope>
    <source>
        <strain evidence="1">OxK</strain>
    </source>
</reference>
<dbReference type="AlphaFoldDB" id="A0A9E9L8V4"/>
<dbReference type="RefSeq" id="WP_269283877.1">
    <property type="nucleotide sequence ID" value="NZ_CP098251.1"/>
</dbReference>
<proteinExistence type="predicted"/>
<accession>A0A9E9L8V4</accession>
<name>A0A9E9L8V4_9BURK</name>
<dbReference type="Proteomes" id="UP001164819">
    <property type="component" value="Chromosome"/>
</dbReference>
<sequence>MNTKEAFPTALEYLDSHEKVATLMHTAKQLMEIENDCNRILPVWFSNCHILKLENGTLLVGVPNQAVAARIRQKIPFLQNRLGLKGWPVHTVRLKVSFLQNLYREKPVGKKNLSPKAYESFSKLYEQFEQNDTHSPLTRALHQLISGYRQTEK</sequence>
<evidence type="ECO:0000313" key="1">
    <source>
        <dbReference type="EMBL" id="WAV91609.1"/>
    </source>
</evidence>
<gene>
    <name evidence="1" type="ORF">NB646_02285</name>
</gene>